<dbReference type="AlphaFoldDB" id="X1SK20"/>
<evidence type="ECO:0000313" key="2">
    <source>
        <dbReference type="EMBL" id="GAI93313.1"/>
    </source>
</evidence>
<name>X1SK20_9ZZZZ</name>
<dbReference type="GO" id="GO:0008775">
    <property type="term" value="F:acetate CoA-transferase activity"/>
    <property type="evidence" value="ECO:0007669"/>
    <property type="project" value="InterPro"/>
</dbReference>
<reference evidence="2" key="1">
    <citation type="journal article" date="2014" name="Front. Microbiol.">
        <title>High frequency of phylogenetically diverse reductive dehalogenase-homologous genes in deep subseafloor sedimentary metagenomes.</title>
        <authorList>
            <person name="Kawai M."/>
            <person name="Futagami T."/>
            <person name="Toyoda A."/>
            <person name="Takaki Y."/>
            <person name="Nishi S."/>
            <person name="Hori S."/>
            <person name="Arai W."/>
            <person name="Tsubouchi T."/>
            <person name="Morono Y."/>
            <person name="Uchiyama I."/>
            <person name="Ito T."/>
            <person name="Fujiyama A."/>
            <person name="Inagaki F."/>
            <person name="Takami H."/>
        </authorList>
    </citation>
    <scope>NUCLEOTIDE SEQUENCE</scope>
    <source>
        <strain evidence="2">Expedition CK06-06</strain>
    </source>
</reference>
<dbReference type="GO" id="GO:0006083">
    <property type="term" value="P:acetate metabolic process"/>
    <property type="evidence" value="ECO:0007669"/>
    <property type="project" value="InterPro"/>
</dbReference>
<feature type="non-terminal residue" evidence="2">
    <location>
        <position position="214"/>
    </location>
</feature>
<comment type="caution">
    <text evidence="2">The sequence shown here is derived from an EMBL/GenBank/DDBJ whole genome shotgun (WGS) entry which is preliminary data.</text>
</comment>
<accession>X1SK20</accession>
<dbReference type="Gene3D" id="3.40.1080.10">
    <property type="entry name" value="Glutaconate Coenzyme A-transferase"/>
    <property type="match status" value="1"/>
</dbReference>
<feature type="domain" description="Acetyl-CoA hydrolase/transferase N-terminal" evidence="1">
    <location>
        <begin position="16"/>
        <end position="138"/>
    </location>
</feature>
<dbReference type="InterPro" id="IPR046433">
    <property type="entry name" value="ActCoA_hydro"/>
</dbReference>
<dbReference type="PANTHER" id="PTHR21432:SF20">
    <property type="entry name" value="ACETYL-COA HYDROLASE"/>
    <property type="match status" value="1"/>
</dbReference>
<dbReference type="EMBL" id="BARW01023233">
    <property type="protein sequence ID" value="GAI93313.1"/>
    <property type="molecule type" value="Genomic_DNA"/>
</dbReference>
<proteinExistence type="predicted"/>
<evidence type="ECO:0000259" key="1">
    <source>
        <dbReference type="Pfam" id="PF02550"/>
    </source>
</evidence>
<organism evidence="2">
    <name type="scientific">marine sediment metagenome</name>
    <dbReference type="NCBI Taxonomy" id="412755"/>
    <lineage>
        <taxon>unclassified sequences</taxon>
        <taxon>metagenomes</taxon>
        <taxon>ecological metagenomes</taxon>
    </lineage>
</organism>
<sequence length="214" mass="23641">MQALVKRAPELEGVELIHMRVLADADYVKPEMEGHLRLNAFYFGPTTRQAFREGRAVFTPTTFFGVSSLFRDNYLPVDMVVLHLSPPDSGYLSHGSYIGYLTAATECARLVVAEVNDKMLWTYGQDPLHISKLDHIIEVSYPIPELPAEPVLDVHKKIGRYVADLVEDGSTLQIGLGAVPDVVLSFLSGRKGLGVHTEILTNNIVPLIEQGVIT</sequence>
<dbReference type="Gene3D" id="3.30.750.70">
    <property type="entry name" value="4-hydroxybutyrate coenzyme like domains"/>
    <property type="match status" value="1"/>
</dbReference>
<dbReference type="InterPro" id="IPR003702">
    <property type="entry name" value="ActCoA_hydro_N"/>
</dbReference>
<gene>
    <name evidence="2" type="ORF">S12H4_38572</name>
</gene>
<dbReference type="InterPro" id="IPR037171">
    <property type="entry name" value="NagB/RpiA_transferase-like"/>
</dbReference>
<dbReference type="Pfam" id="PF02550">
    <property type="entry name" value="AcetylCoA_hydro"/>
    <property type="match status" value="1"/>
</dbReference>
<dbReference type="SUPFAM" id="SSF100950">
    <property type="entry name" value="NagB/RpiA/CoA transferase-like"/>
    <property type="match status" value="1"/>
</dbReference>
<protein>
    <recommendedName>
        <fullName evidence="1">Acetyl-CoA hydrolase/transferase N-terminal domain-containing protein</fullName>
    </recommendedName>
</protein>
<dbReference type="PANTHER" id="PTHR21432">
    <property type="entry name" value="ACETYL-COA HYDROLASE-RELATED"/>
    <property type="match status" value="1"/>
</dbReference>